<dbReference type="SUPFAM" id="SSF55387">
    <property type="entry name" value="Frataxin/Nqo15-like"/>
    <property type="match status" value="1"/>
</dbReference>
<dbReference type="FunFam" id="3.30.920.10:FF:000004">
    <property type="entry name" value="Mitochondrial chaperone Frataxin"/>
    <property type="match status" value="1"/>
</dbReference>
<comment type="caution">
    <text evidence="13">The sequence shown here is derived from an EMBL/GenBank/DDBJ whole genome shotgun (WGS) entry which is preliminary data.</text>
</comment>
<organism evidence="13 14">
    <name type="scientific">Ophiocordyceps sinensis</name>
    <dbReference type="NCBI Taxonomy" id="72228"/>
    <lineage>
        <taxon>Eukaryota</taxon>
        <taxon>Fungi</taxon>
        <taxon>Dikarya</taxon>
        <taxon>Ascomycota</taxon>
        <taxon>Pezizomycotina</taxon>
        <taxon>Sordariomycetes</taxon>
        <taxon>Hypocreomycetidae</taxon>
        <taxon>Hypocreales</taxon>
        <taxon>Ophiocordycipitaceae</taxon>
        <taxon>Ophiocordyceps</taxon>
    </lineage>
</organism>
<evidence type="ECO:0000256" key="7">
    <source>
        <dbReference type="ARBA" id="ARBA00022946"/>
    </source>
</evidence>
<comment type="similarity">
    <text evidence="2">Belongs to the frataxin family.</text>
</comment>
<evidence type="ECO:0000256" key="11">
    <source>
        <dbReference type="ARBA" id="ARBA00023128"/>
    </source>
</evidence>
<keyword evidence="9" id="KW-0408">Iron</keyword>
<keyword evidence="4" id="KW-0409">Iron storage</keyword>
<dbReference type="PROSITE" id="PS50810">
    <property type="entry name" value="FRATAXIN_2"/>
    <property type="match status" value="1"/>
</dbReference>
<proteinExistence type="inferred from homology"/>
<dbReference type="GO" id="GO:0008199">
    <property type="term" value="F:ferric iron binding"/>
    <property type="evidence" value="ECO:0007669"/>
    <property type="project" value="InterPro"/>
</dbReference>
<comment type="catalytic activity">
    <reaction evidence="12">
        <text>4 Fe(2+) + O2 + 4 H(+) = 4 Fe(3+) + 2 H2O</text>
        <dbReference type="Rhea" id="RHEA:11148"/>
        <dbReference type="ChEBI" id="CHEBI:15377"/>
        <dbReference type="ChEBI" id="CHEBI:15378"/>
        <dbReference type="ChEBI" id="CHEBI:15379"/>
        <dbReference type="ChEBI" id="CHEBI:29033"/>
        <dbReference type="ChEBI" id="CHEBI:29034"/>
        <dbReference type="EC" id="1.16.3.1"/>
    </reaction>
</comment>
<evidence type="ECO:0000256" key="10">
    <source>
        <dbReference type="ARBA" id="ARBA00023065"/>
    </source>
</evidence>
<dbReference type="InterPro" id="IPR036524">
    <property type="entry name" value="Frataxin/CyaY_sf"/>
</dbReference>
<dbReference type="GO" id="GO:0006879">
    <property type="term" value="P:intracellular iron ion homeostasis"/>
    <property type="evidence" value="ECO:0007669"/>
    <property type="project" value="UniProtKB-KW"/>
</dbReference>
<evidence type="ECO:0000256" key="1">
    <source>
        <dbReference type="ARBA" id="ARBA00004173"/>
    </source>
</evidence>
<dbReference type="InterPro" id="IPR020895">
    <property type="entry name" value="Frataxin_CS"/>
</dbReference>
<gene>
    <name evidence="13" type="ORF">G6O67_005901</name>
</gene>
<dbReference type="NCBIfam" id="TIGR03422">
    <property type="entry name" value="mito_frataxin"/>
    <property type="match status" value="1"/>
</dbReference>
<dbReference type="PANTHER" id="PTHR16821:SF2">
    <property type="entry name" value="FRATAXIN, MITOCHONDRIAL"/>
    <property type="match status" value="1"/>
</dbReference>
<evidence type="ECO:0000313" key="14">
    <source>
        <dbReference type="Proteomes" id="UP000557566"/>
    </source>
</evidence>
<evidence type="ECO:0000256" key="6">
    <source>
        <dbReference type="ARBA" id="ARBA00022496"/>
    </source>
</evidence>
<name>A0A8H4LXD4_9HYPO</name>
<dbReference type="InterPro" id="IPR017789">
    <property type="entry name" value="Frataxin"/>
</dbReference>
<dbReference type="InterPro" id="IPR002908">
    <property type="entry name" value="Frataxin/CyaY"/>
</dbReference>
<accession>A0A8H4LXD4</accession>
<evidence type="ECO:0000256" key="3">
    <source>
        <dbReference type="ARBA" id="ARBA00013107"/>
    </source>
</evidence>
<dbReference type="EMBL" id="JAAVMX010000006">
    <property type="protein sequence ID" value="KAF4507239.1"/>
    <property type="molecule type" value="Genomic_DNA"/>
</dbReference>
<dbReference type="GO" id="GO:0005739">
    <property type="term" value="C:mitochondrion"/>
    <property type="evidence" value="ECO:0007669"/>
    <property type="project" value="UniProtKB-SubCell"/>
</dbReference>
<dbReference type="Proteomes" id="UP000557566">
    <property type="component" value="Unassembled WGS sequence"/>
</dbReference>
<dbReference type="AlphaFoldDB" id="A0A8H4LXD4"/>
<protein>
    <recommendedName>
        <fullName evidence="3">ferroxidase</fullName>
        <ecNumber evidence="3">1.16.3.1</ecNumber>
    </recommendedName>
</protein>
<keyword evidence="7" id="KW-0809">Transit peptide</keyword>
<keyword evidence="10" id="KW-0406">Ion transport</keyword>
<sequence>MSLQGSLRASQLLRPAAAAAARPTTLRLVPCAAALGQPPSLLAARRLFAASSARPKGVMPHTNQPAGPGAAKTKPSYGVVDLSESEYHELADAYLDSIATKFDQLLDTRKDIDIDFSAGVMTITVAGKGTYVLNKQPPNKQIWLSSPISGPKRYDWCIIGESQGEKEGTGSGNWIYTREGESLSHLMFKELQVAIDDPGDFTKAEPGASGWAPGTVVVY</sequence>
<evidence type="ECO:0000256" key="9">
    <source>
        <dbReference type="ARBA" id="ARBA00023004"/>
    </source>
</evidence>
<evidence type="ECO:0000256" key="4">
    <source>
        <dbReference type="ARBA" id="ARBA00022434"/>
    </source>
</evidence>
<keyword evidence="5" id="KW-0813">Transport</keyword>
<keyword evidence="8" id="KW-0560">Oxidoreductase</keyword>
<evidence type="ECO:0000256" key="5">
    <source>
        <dbReference type="ARBA" id="ARBA00022448"/>
    </source>
</evidence>
<evidence type="ECO:0000313" key="13">
    <source>
        <dbReference type="EMBL" id="KAF4507239.1"/>
    </source>
</evidence>
<evidence type="ECO:0000256" key="8">
    <source>
        <dbReference type="ARBA" id="ARBA00023002"/>
    </source>
</evidence>
<dbReference type="SMART" id="SM01219">
    <property type="entry name" value="Frataxin_Cyay"/>
    <property type="match status" value="1"/>
</dbReference>
<keyword evidence="6" id="KW-0410">Iron transport</keyword>
<dbReference type="EC" id="1.16.3.1" evidence="3"/>
<comment type="subcellular location">
    <subcellularLocation>
        <location evidence="1">Mitochondrion</location>
    </subcellularLocation>
</comment>
<dbReference type="GO" id="GO:0006826">
    <property type="term" value="P:iron ion transport"/>
    <property type="evidence" value="ECO:0007669"/>
    <property type="project" value="UniProtKB-KW"/>
</dbReference>
<dbReference type="Pfam" id="PF01491">
    <property type="entry name" value="Frataxin_Cyay"/>
    <property type="match status" value="1"/>
</dbReference>
<dbReference type="PROSITE" id="PS01344">
    <property type="entry name" value="FRATAXIN_1"/>
    <property type="match status" value="1"/>
</dbReference>
<dbReference type="OrthoDB" id="1897642at2759"/>
<dbReference type="Gene3D" id="3.30.920.10">
    <property type="entry name" value="Frataxin/CyaY"/>
    <property type="match status" value="1"/>
</dbReference>
<keyword evidence="14" id="KW-1185">Reference proteome</keyword>
<dbReference type="GO" id="GO:0016226">
    <property type="term" value="P:iron-sulfur cluster assembly"/>
    <property type="evidence" value="ECO:0007669"/>
    <property type="project" value="InterPro"/>
</dbReference>
<dbReference type="PANTHER" id="PTHR16821">
    <property type="entry name" value="FRATAXIN"/>
    <property type="match status" value="1"/>
</dbReference>
<dbReference type="GO" id="GO:0004322">
    <property type="term" value="F:ferroxidase activity"/>
    <property type="evidence" value="ECO:0007669"/>
    <property type="project" value="UniProtKB-EC"/>
</dbReference>
<dbReference type="NCBIfam" id="TIGR03421">
    <property type="entry name" value="FeS_CyaY"/>
    <property type="match status" value="1"/>
</dbReference>
<dbReference type="GO" id="GO:0051537">
    <property type="term" value="F:2 iron, 2 sulfur cluster binding"/>
    <property type="evidence" value="ECO:0007669"/>
    <property type="project" value="TreeGrafter"/>
</dbReference>
<dbReference type="GO" id="GO:0034986">
    <property type="term" value="F:iron chaperone activity"/>
    <property type="evidence" value="ECO:0007669"/>
    <property type="project" value="TreeGrafter"/>
</dbReference>
<keyword evidence="11" id="KW-0496">Mitochondrion</keyword>
<evidence type="ECO:0000256" key="12">
    <source>
        <dbReference type="ARBA" id="ARBA00047990"/>
    </source>
</evidence>
<reference evidence="13 14" key="1">
    <citation type="journal article" date="2020" name="Genome Biol. Evol.">
        <title>A new high-quality draft genome assembly of the Chinese cordyceps Ophiocordyceps sinensis.</title>
        <authorList>
            <person name="Shu R."/>
            <person name="Zhang J."/>
            <person name="Meng Q."/>
            <person name="Zhang H."/>
            <person name="Zhou G."/>
            <person name="Li M."/>
            <person name="Wu P."/>
            <person name="Zhao Y."/>
            <person name="Chen C."/>
            <person name="Qin Q."/>
        </authorList>
    </citation>
    <scope>NUCLEOTIDE SEQUENCE [LARGE SCALE GENOMIC DNA]</scope>
    <source>
        <strain evidence="13 14">IOZ07</strain>
    </source>
</reference>
<dbReference type="GO" id="GO:0008198">
    <property type="term" value="F:ferrous iron binding"/>
    <property type="evidence" value="ECO:0007669"/>
    <property type="project" value="TreeGrafter"/>
</dbReference>
<evidence type="ECO:0000256" key="2">
    <source>
        <dbReference type="ARBA" id="ARBA00008183"/>
    </source>
</evidence>